<sequence length="396" mass="45424">MSIIFILSITFRNAIQTCFLCPSASSHQIFTALEILFLRIIVTAILTVNLVNSFCHIGKLQPIQEKPYEPGQLVINRLFGCRAIVMKYWNAKLVEKNLALGNVDIPKENDNFDAQPQSESDLESLANPPGPKSYIHGYSLLLDMSDATSCNYYYSGSTYIPDPDLRSEIRNERGYFINVFLMITLFRERKSPQLCKRMDYAFHEDLIPYTSFSVVPLKNPLLTELFHFHPERRKYLPSVVLDDFILSLKPALEMRTVYRQTTHGVRVTVVPFFLGAIDSDFYWRYTVRIENLTSEPLTLRERFWKIYSMKGKLETVSGKGVIGKEPVLTTSTPVFQYHSHTITRIPSTYMWGVFRFQKPSGATVDVKIPNVALKYAPDEEKASNKVPETDPETTDK</sequence>
<dbReference type="GO" id="GO:0070987">
    <property type="term" value="P:error-free translesion synthesis"/>
    <property type="evidence" value="ECO:0007669"/>
    <property type="project" value="TreeGrafter"/>
</dbReference>
<evidence type="ECO:0000313" key="4">
    <source>
        <dbReference type="WBParaSite" id="HDID_0000936801-mRNA-1"/>
    </source>
</evidence>
<feature type="domain" description="ApaG" evidence="1">
    <location>
        <begin position="259"/>
        <end position="380"/>
    </location>
</feature>
<protein>
    <submittedName>
        <fullName evidence="4">ApaG domain-containing protein</fullName>
    </submittedName>
</protein>
<evidence type="ECO:0000313" key="2">
    <source>
        <dbReference type="EMBL" id="VDL61684.1"/>
    </source>
</evidence>
<dbReference type="Pfam" id="PF04379">
    <property type="entry name" value="DUF525"/>
    <property type="match status" value="1"/>
</dbReference>
<gene>
    <name evidence="2" type="ORF">HDID_LOCUS9366</name>
</gene>
<dbReference type="PANTHER" id="PTHR14289:SF16">
    <property type="entry name" value="POLYMERASE DELTA-INTERACTING PROTEIN 2"/>
    <property type="match status" value="1"/>
</dbReference>
<dbReference type="Gene3D" id="2.60.40.1470">
    <property type="entry name" value="ApaG domain"/>
    <property type="match status" value="1"/>
</dbReference>
<dbReference type="STRING" id="6216.A0A158QFS1"/>
<name>A0A158QFS1_HYMDI</name>
<dbReference type="GO" id="GO:0042645">
    <property type="term" value="C:mitochondrial nucleoid"/>
    <property type="evidence" value="ECO:0007669"/>
    <property type="project" value="TreeGrafter"/>
</dbReference>
<reference evidence="4" key="1">
    <citation type="submission" date="2016-04" db="UniProtKB">
        <authorList>
            <consortium name="WormBaseParasite"/>
        </authorList>
    </citation>
    <scope>IDENTIFICATION</scope>
</reference>
<dbReference type="EMBL" id="UYSG01011275">
    <property type="protein sequence ID" value="VDL61684.1"/>
    <property type="molecule type" value="Genomic_DNA"/>
</dbReference>
<accession>A0A158QFS1</accession>
<dbReference type="GO" id="GO:0005634">
    <property type="term" value="C:nucleus"/>
    <property type="evidence" value="ECO:0007669"/>
    <property type="project" value="TreeGrafter"/>
</dbReference>
<dbReference type="WBParaSite" id="HDID_0000936801-mRNA-1">
    <property type="protein sequence ID" value="HDID_0000936801-mRNA-1"/>
    <property type="gene ID" value="HDID_0000936801"/>
</dbReference>
<dbReference type="AlphaFoldDB" id="A0A158QFS1"/>
<dbReference type="InterPro" id="IPR007474">
    <property type="entry name" value="ApaG_domain"/>
</dbReference>
<dbReference type="OrthoDB" id="5913487at2759"/>
<evidence type="ECO:0000313" key="3">
    <source>
        <dbReference type="Proteomes" id="UP000274504"/>
    </source>
</evidence>
<dbReference type="PROSITE" id="PS51087">
    <property type="entry name" value="APAG"/>
    <property type="match status" value="1"/>
</dbReference>
<evidence type="ECO:0000259" key="1">
    <source>
        <dbReference type="PROSITE" id="PS51087"/>
    </source>
</evidence>
<dbReference type="PANTHER" id="PTHR14289">
    <property type="entry name" value="F-BOX ONLY PROTEIN 3"/>
    <property type="match status" value="1"/>
</dbReference>
<dbReference type="Proteomes" id="UP000274504">
    <property type="component" value="Unassembled WGS sequence"/>
</dbReference>
<dbReference type="SUPFAM" id="SSF110069">
    <property type="entry name" value="ApaG-like"/>
    <property type="match status" value="1"/>
</dbReference>
<reference evidence="2 3" key="2">
    <citation type="submission" date="2018-11" db="EMBL/GenBank/DDBJ databases">
        <authorList>
            <consortium name="Pathogen Informatics"/>
        </authorList>
    </citation>
    <scope>NUCLEOTIDE SEQUENCE [LARGE SCALE GENOMIC DNA]</scope>
</reference>
<proteinExistence type="predicted"/>
<organism evidence="4">
    <name type="scientific">Hymenolepis diminuta</name>
    <name type="common">Rat tapeworm</name>
    <dbReference type="NCBI Taxonomy" id="6216"/>
    <lineage>
        <taxon>Eukaryota</taxon>
        <taxon>Metazoa</taxon>
        <taxon>Spiralia</taxon>
        <taxon>Lophotrochozoa</taxon>
        <taxon>Platyhelminthes</taxon>
        <taxon>Cestoda</taxon>
        <taxon>Eucestoda</taxon>
        <taxon>Cyclophyllidea</taxon>
        <taxon>Hymenolepididae</taxon>
        <taxon>Hymenolepis</taxon>
    </lineage>
</organism>
<dbReference type="InterPro" id="IPR036767">
    <property type="entry name" value="ApaG_sf"/>
</dbReference>